<reference evidence="2 3" key="1">
    <citation type="submission" date="2024-02" db="EMBL/GenBank/DDBJ databases">
        <title>High-quality chromosome-scale genome assembly of Pensacola bahiagrass (Paspalum notatum Flugge var. saurae).</title>
        <authorList>
            <person name="Vega J.M."/>
            <person name="Podio M."/>
            <person name="Orjuela J."/>
            <person name="Siena L.A."/>
            <person name="Pessino S.C."/>
            <person name="Combes M.C."/>
            <person name="Mariac C."/>
            <person name="Albertini E."/>
            <person name="Pupilli F."/>
            <person name="Ortiz J.P.A."/>
            <person name="Leblanc O."/>
        </authorList>
    </citation>
    <scope>NUCLEOTIDE SEQUENCE [LARGE SCALE GENOMIC DNA]</scope>
    <source>
        <strain evidence="2">R1</strain>
        <tissue evidence="2">Leaf</tissue>
    </source>
</reference>
<evidence type="ECO:0000313" key="2">
    <source>
        <dbReference type="EMBL" id="WVZ88491.1"/>
    </source>
</evidence>
<name>A0AAQ3X7G9_PASNO</name>
<protein>
    <submittedName>
        <fullName evidence="2">Uncharacterized protein</fullName>
    </submittedName>
</protein>
<evidence type="ECO:0000256" key="1">
    <source>
        <dbReference type="SAM" id="MobiDB-lite"/>
    </source>
</evidence>
<accession>A0AAQ3X7G9</accession>
<dbReference type="Proteomes" id="UP001341281">
    <property type="component" value="Chromosome 08"/>
</dbReference>
<gene>
    <name evidence="2" type="ORF">U9M48_035008</name>
</gene>
<sequence length="164" mass="17908">MYCSISGHAPLGILPRRGILFIRLSVVSFHPPHPPLSPIFLAQSLPPSHEQSDLLEDPSRRSTDLQQKEVDSEGVEHGSGREEVYTRQGPLLIPVITGVCHIRRPISLGLMARSNKRRDRAESSCRRSKKQRNTKFDLVCGSKGSGGKAPERAGQVKGAGNVPA</sequence>
<feature type="compositionally biased region" description="Basic and acidic residues" evidence="1">
    <location>
        <begin position="57"/>
        <end position="83"/>
    </location>
</feature>
<proteinExistence type="predicted"/>
<feature type="region of interest" description="Disordered" evidence="1">
    <location>
        <begin position="47"/>
        <end position="83"/>
    </location>
</feature>
<feature type="region of interest" description="Disordered" evidence="1">
    <location>
        <begin position="113"/>
        <end position="164"/>
    </location>
</feature>
<evidence type="ECO:0000313" key="3">
    <source>
        <dbReference type="Proteomes" id="UP001341281"/>
    </source>
</evidence>
<keyword evidence="3" id="KW-1185">Reference proteome</keyword>
<dbReference type="EMBL" id="CP144752">
    <property type="protein sequence ID" value="WVZ88491.1"/>
    <property type="molecule type" value="Genomic_DNA"/>
</dbReference>
<organism evidence="2 3">
    <name type="scientific">Paspalum notatum var. saurae</name>
    <dbReference type="NCBI Taxonomy" id="547442"/>
    <lineage>
        <taxon>Eukaryota</taxon>
        <taxon>Viridiplantae</taxon>
        <taxon>Streptophyta</taxon>
        <taxon>Embryophyta</taxon>
        <taxon>Tracheophyta</taxon>
        <taxon>Spermatophyta</taxon>
        <taxon>Magnoliopsida</taxon>
        <taxon>Liliopsida</taxon>
        <taxon>Poales</taxon>
        <taxon>Poaceae</taxon>
        <taxon>PACMAD clade</taxon>
        <taxon>Panicoideae</taxon>
        <taxon>Andropogonodae</taxon>
        <taxon>Paspaleae</taxon>
        <taxon>Paspalinae</taxon>
        <taxon>Paspalum</taxon>
    </lineage>
</organism>
<dbReference type="AlphaFoldDB" id="A0AAQ3X7G9"/>